<dbReference type="Proteomes" id="UP000595231">
    <property type="component" value="Chromosome"/>
</dbReference>
<reference evidence="1 2" key="1">
    <citation type="submission" date="2020-12" db="EMBL/GenBank/DDBJ databases">
        <title>FDA dAtabase for Regulatory Grade micrObial Sequences (FDA-ARGOS): Supporting development and validation of Infectious Disease Dx tests.</title>
        <authorList>
            <person name="Sproer C."/>
            <person name="Gronow S."/>
            <person name="Severitt S."/>
            <person name="Schroder I."/>
            <person name="Tallon L."/>
            <person name="Sadzewicz L."/>
            <person name="Zhao X."/>
            <person name="Boylan J."/>
            <person name="Ott S."/>
            <person name="Bowen H."/>
            <person name="Vavikolanu K."/>
            <person name="Mehta A."/>
            <person name="Aluvathingal J."/>
            <person name="Nadendla S."/>
            <person name="Lowell S."/>
            <person name="Myers T."/>
            <person name="Yan Y."/>
            <person name="Sichtig H."/>
        </authorList>
    </citation>
    <scope>NUCLEOTIDE SEQUENCE [LARGE SCALE GENOMIC DNA]</scope>
    <source>
        <strain evidence="1 2">FDAARGOS_1050</strain>
    </source>
</reference>
<dbReference type="EMBL" id="CP065997">
    <property type="protein sequence ID" value="QQB32571.1"/>
    <property type="molecule type" value="Genomic_DNA"/>
</dbReference>
<proteinExistence type="predicted"/>
<dbReference type="RefSeq" id="WP_006396218.1">
    <property type="nucleotide sequence ID" value="NZ_CP065997.1"/>
</dbReference>
<name>A0A7T4E228_9BURK</name>
<evidence type="ECO:0000313" key="1">
    <source>
        <dbReference type="EMBL" id="QQB32571.1"/>
    </source>
</evidence>
<protein>
    <submittedName>
        <fullName evidence="1">Uncharacterized protein</fullName>
    </submittedName>
</protein>
<organism evidence="1 2">
    <name type="scientific">Achromobacter deleyi</name>
    <dbReference type="NCBI Taxonomy" id="1353891"/>
    <lineage>
        <taxon>Bacteria</taxon>
        <taxon>Pseudomonadati</taxon>
        <taxon>Pseudomonadota</taxon>
        <taxon>Betaproteobacteria</taxon>
        <taxon>Burkholderiales</taxon>
        <taxon>Alcaligenaceae</taxon>
        <taxon>Achromobacter</taxon>
    </lineage>
</organism>
<accession>A0A7T4E228</accession>
<gene>
    <name evidence="1" type="ORF">I6I07_18020</name>
</gene>
<dbReference type="AlphaFoldDB" id="A0A7T4E228"/>
<evidence type="ECO:0000313" key="2">
    <source>
        <dbReference type="Proteomes" id="UP000595231"/>
    </source>
</evidence>
<sequence length="91" mass="9607">MFPNNMVYKGYRLTASVSRIAVAGSHRPAFTATVAVDLAGDGYPLHDPQLVPLFASGGFVSSPVMAVDAAIHHGRELVDGYVRPGAQVLAR</sequence>